<dbReference type="PRINTS" id="PR00463">
    <property type="entry name" value="EP450I"/>
</dbReference>
<evidence type="ECO:0000256" key="5">
    <source>
        <dbReference type="ARBA" id="ARBA00023004"/>
    </source>
</evidence>
<dbReference type="PANTHER" id="PTHR24291">
    <property type="entry name" value="CYTOCHROME P450 FAMILY 4"/>
    <property type="match status" value="1"/>
</dbReference>
<dbReference type="GeneID" id="68095620"/>
<keyword evidence="4" id="KW-0560">Oxidoreductase</keyword>
<keyword evidence="10" id="KW-1185">Reference proteome</keyword>
<dbReference type="PANTHER" id="PTHR24291:SF50">
    <property type="entry name" value="BIFUNCTIONAL ALBAFLAVENONE MONOOXYGENASE_TERPENE SYNTHASE"/>
    <property type="match status" value="1"/>
</dbReference>
<keyword evidence="8" id="KW-0472">Membrane</keyword>
<sequence>MYYAIEIAVIALTLLVLYISYLIWNNVSKLKHIPGTWQVMFAPTKIPLLAPTFYFGNWQDIADAVKEKGKDGVLRVSYYNFNSVIVSNKSLLKEIFVTKQSSFDKPAIVYDMFNIFGENILSALTTEAWKRHHKVCYPAFSIDNLNYMCEEAVNTADLLFSKVWNERLKKNSKDGKSFMLDLDDYSMITIEVLGRAGFGMSFGVFDENDESGRQLREAVEIIFNRGLLLRRFFADTLIEKPVMNSFGVDHAVNVVDTALGKYIDQRKKELELDFDNFSKRDILSLMVKANLQEKTLTDLELKSNAFIFTVAGEETTSTTLLWVTYELAKNPHIQEKARKEVENILPNKQKPTSEDFDKLVYVNAVILESLRRHPPVFTVLKSANKDVTIGEYLMKKGTMVECSFYGVHMDENIWPDPQKYDPERFMDLEFRNKVQHDFSFVPFSMSLRRCIGFKFAQLEACMVLTRLLQFYRLELMNDEANGDVITLSNGVTVRPQNLKVKITPLE</sequence>
<evidence type="ECO:0000256" key="7">
    <source>
        <dbReference type="PIRSR" id="PIRSR602401-1"/>
    </source>
</evidence>
<dbReference type="GO" id="GO:0016705">
    <property type="term" value="F:oxidoreductase activity, acting on paired donors, with incorporation or reduction of molecular oxygen"/>
    <property type="evidence" value="ECO:0007669"/>
    <property type="project" value="InterPro"/>
</dbReference>
<dbReference type="InterPro" id="IPR036396">
    <property type="entry name" value="Cyt_P450_sf"/>
</dbReference>
<dbReference type="GO" id="GO:0004497">
    <property type="term" value="F:monooxygenase activity"/>
    <property type="evidence" value="ECO:0007669"/>
    <property type="project" value="UniProtKB-KW"/>
</dbReference>
<comment type="caution">
    <text evidence="9">The sequence shown here is derived from an EMBL/GenBank/DDBJ whole genome shotgun (WGS) entry which is preliminary data.</text>
</comment>
<evidence type="ECO:0000313" key="10">
    <source>
        <dbReference type="Proteomes" id="UP000816034"/>
    </source>
</evidence>
<protein>
    <recommendedName>
        <fullName evidence="11">Cytochrome P450</fullName>
    </recommendedName>
</protein>
<feature type="binding site" description="axial binding residue" evidence="7">
    <location>
        <position position="450"/>
    </location>
    <ligand>
        <name>heme</name>
        <dbReference type="ChEBI" id="CHEBI:30413"/>
    </ligand>
    <ligandPart>
        <name>Fe</name>
        <dbReference type="ChEBI" id="CHEBI:18248"/>
    </ligandPart>
</feature>
<dbReference type="Gene3D" id="1.10.630.10">
    <property type="entry name" value="Cytochrome P450"/>
    <property type="match status" value="1"/>
</dbReference>
<keyword evidence="8" id="KW-0812">Transmembrane</keyword>
<dbReference type="Proteomes" id="UP000816034">
    <property type="component" value="Unassembled WGS sequence"/>
</dbReference>
<keyword evidence="2 7" id="KW-0349">Heme</keyword>
<comment type="similarity">
    <text evidence="1">Belongs to the cytochrome P450 family.</text>
</comment>
<keyword evidence="8" id="KW-1133">Transmembrane helix</keyword>
<evidence type="ECO:0000256" key="6">
    <source>
        <dbReference type="ARBA" id="ARBA00023033"/>
    </source>
</evidence>
<dbReference type="InterPro" id="IPR002401">
    <property type="entry name" value="Cyt_P450_E_grp-I"/>
</dbReference>
<gene>
    <name evidence="9" type="ORF">C9374_003165</name>
</gene>
<evidence type="ECO:0008006" key="11">
    <source>
        <dbReference type="Google" id="ProtNLM"/>
    </source>
</evidence>
<keyword evidence="5 7" id="KW-0408">Iron</keyword>
<dbReference type="Pfam" id="PF00067">
    <property type="entry name" value="p450"/>
    <property type="match status" value="1"/>
</dbReference>
<dbReference type="GO" id="GO:0005506">
    <property type="term" value="F:iron ion binding"/>
    <property type="evidence" value="ECO:0007669"/>
    <property type="project" value="InterPro"/>
</dbReference>
<dbReference type="SUPFAM" id="SSF48264">
    <property type="entry name" value="Cytochrome P450"/>
    <property type="match status" value="1"/>
</dbReference>
<proteinExistence type="inferred from homology"/>
<name>A0AA88GUG7_NAELO</name>
<dbReference type="AlphaFoldDB" id="A0AA88GUG7"/>
<keyword evidence="6" id="KW-0503">Monooxygenase</keyword>
<keyword evidence="3 7" id="KW-0479">Metal-binding</keyword>
<dbReference type="InterPro" id="IPR050196">
    <property type="entry name" value="Cytochrome_P450_Monoox"/>
</dbReference>
<dbReference type="InterPro" id="IPR001128">
    <property type="entry name" value="Cyt_P450"/>
</dbReference>
<dbReference type="PRINTS" id="PR00385">
    <property type="entry name" value="P450"/>
</dbReference>
<dbReference type="EMBL" id="PYSW02000017">
    <property type="protein sequence ID" value="KAG2386016.1"/>
    <property type="molecule type" value="Genomic_DNA"/>
</dbReference>
<organism evidence="9 10">
    <name type="scientific">Naegleria lovaniensis</name>
    <name type="common">Amoeba</name>
    <dbReference type="NCBI Taxonomy" id="51637"/>
    <lineage>
        <taxon>Eukaryota</taxon>
        <taxon>Discoba</taxon>
        <taxon>Heterolobosea</taxon>
        <taxon>Tetramitia</taxon>
        <taxon>Eutetramitia</taxon>
        <taxon>Vahlkampfiidae</taxon>
        <taxon>Naegleria</taxon>
    </lineage>
</organism>
<evidence type="ECO:0000313" key="9">
    <source>
        <dbReference type="EMBL" id="KAG2386016.1"/>
    </source>
</evidence>
<reference evidence="9 10" key="1">
    <citation type="journal article" date="2018" name="BMC Genomics">
        <title>The genome of Naegleria lovaniensis, the basis for a comparative approach to unravel pathogenicity factors of the human pathogenic amoeba N. fowleri.</title>
        <authorList>
            <person name="Liechti N."/>
            <person name="Schurch N."/>
            <person name="Bruggmann R."/>
            <person name="Wittwer M."/>
        </authorList>
    </citation>
    <scope>NUCLEOTIDE SEQUENCE [LARGE SCALE GENOMIC DNA]</scope>
    <source>
        <strain evidence="9 10">ATCC 30569</strain>
    </source>
</reference>
<accession>A0AA88GUG7</accession>
<evidence type="ECO:0000256" key="3">
    <source>
        <dbReference type="ARBA" id="ARBA00022723"/>
    </source>
</evidence>
<evidence type="ECO:0000256" key="2">
    <source>
        <dbReference type="ARBA" id="ARBA00022617"/>
    </source>
</evidence>
<feature type="transmembrane region" description="Helical" evidence="8">
    <location>
        <begin position="7"/>
        <end position="24"/>
    </location>
</feature>
<comment type="cofactor">
    <cofactor evidence="7">
        <name>heme</name>
        <dbReference type="ChEBI" id="CHEBI:30413"/>
    </cofactor>
</comment>
<evidence type="ECO:0000256" key="8">
    <source>
        <dbReference type="SAM" id="Phobius"/>
    </source>
</evidence>
<evidence type="ECO:0000256" key="1">
    <source>
        <dbReference type="ARBA" id="ARBA00010617"/>
    </source>
</evidence>
<dbReference type="RefSeq" id="XP_044550009.1">
    <property type="nucleotide sequence ID" value="XM_044692663.1"/>
</dbReference>
<evidence type="ECO:0000256" key="4">
    <source>
        <dbReference type="ARBA" id="ARBA00023002"/>
    </source>
</evidence>
<dbReference type="GO" id="GO:0020037">
    <property type="term" value="F:heme binding"/>
    <property type="evidence" value="ECO:0007669"/>
    <property type="project" value="InterPro"/>
</dbReference>